<evidence type="ECO:0000313" key="4">
    <source>
        <dbReference type="Proteomes" id="UP000005089"/>
    </source>
</evidence>
<dbReference type="NCBIfam" id="TIGR01509">
    <property type="entry name" value="HAD-SF-IA-v3"/>
    <property type="match status" value="1"/>
</dbReference>
<reference evidence="3 4" key="1">
    <citation type="submission" date="2009-02" db="EMBL/GenBank/DDBJ databases">
        <title>The Genome Sequence of Oxalobacter formigenes OXCC13.</title>
        <authorList>
            <consortium name="The Broad Institute Genome Sequencing Platform"/>
            <person name="Ward D."/>
            <person name="Young S.K."/>
            <person name="Kodira C.D."/>
            <person name="Zeng Q."/>
            <person name="Koehrsen M."/>
            <person name="Alvarado L."/>
            <person name="Berlin A."/>
            <person name="Borenstein D."/>
            <person name="Chen Z."/>
            <person name="Engels R."/>
            <person name="Freedman E."/>
            <person name="Gellesch M."/>
            <person name="Goldberg J."/>
            <person name="Griggs A."/>
            <person name="Gujja S."/>
            <person name="Heiman D."/>
            <person name="Hepburn T."/>
            <person name="Howarth C."/>
            <person name="Jen D."/>
            <person name="Larson L."/>
            <person name="Lewis B."/>
            <person name="Mehta T."/>
            <person name="Park D."/>
            <person name="Pearson M."/>
            <person name="Roberts A."/>
            <person name="Saif S."/>
            <person name="Shea T."/>
            <person name="Shenoy N."/>
            <person name="Sisk P."/>
            <person name="Stolte C."/>
            <person name="Sykes S."/>
            <person name="Walk T."/>
            <person name="White J."/>
            <person name="Yandava C."/>
            <person name="Allison M.J."/>
            <person name="Lander E."/>
            <person name="Nusbaum C."/>
            <person name="Galagan J."/>
            <person name="Birren B."/>
        </authorList>
    </citation>
    <scope>NUCLEOTIDE SEQUENCE [LARGE SCALE GENOMIC DNA]</scope>
    <source>
        <strain evidence="3 4">OXCC13</strain>
    </source>
</reference>
<dbReference type="EMBL" id="GG658170">
    <property type="protein sequence ID" value="EEO29044.1"/>
    <property type="molecule type" value="Genomic_DNA"/>
</dbReference>
<dbReference type="PRINTS" id="PR00413">
    <property type="entry name" value="HADHALOGNASE"/>
</dbReference>
<dbReference type="NCBIfam" id="TIGR01549">
    <property type="entry name" value="HAD-SF-IA-v1"/>
    <property type="match status" value="1"/>
</dbReference>
<keyword evidence="4" id="KW-1185">Reference proteome</keyword>
<protein>
    <submittedName>
        <fullName evidence="3">Phosphoglycolate phosphatase, bacterial</fullName>
        <ecNumber evidence="3">3.1.3.18</ecNumber>
    </submittedName>
</protein>
<dbReference type="Proteomes" id="UP000005089">
    <property type="component" value="Unassembled WGS sequence"/>
</dbReference>
<dbReference type="GeneID" id="77136041"/>
<evidence type="ECO:0000256" key="1">
    <source>
        <dbReference type="ARBA" id="ARBA00022801"/>
    </source>
</evidence>
<keyword evidence="2" id="KW-0460">Magnesium</keyword>
<evidence type="ECO:0000313" key="3">
    <source>
        <dbReference type="EMBL" id="EEO29044.1"/>
    </source>
</evidence>
<dbReference type="HOGENOM" id="CLU_045011_19_1_4"/>
<dbReference type="GO" id="GO:0008967">
    <property type="term" value="F:phosphoglycolate phosphatase activity"/>
    <property type="evidence" value="ECO:0007669"/>
    <property type="project" value="UniProtKB-EC"/>
</dbReference>
<keyword evidence="1 3" id="KW-0378">Hydrolase</keyword>
<gene>
    <name evidence="3" type="primary">gph</name>
    <name evidence="3" type="ORF">OFBG_00072</name>
</gene>
<dbReference type="InterPro" id="IPR050155">
    <property type="entry name" value="HAD-like_hydrolase_sf"/>
</dbReference>
<organism evidence="3 4">
    <name type="scientific">Oxalobacter formigenes OXCC13</name>
    <dbReference type="NCBI Taxonomy" id="556269"/>
    <lineage>
        <taxon>Bacteria</taxon>
        <taxon>Pseudomonadati</taxon>
        <taxon>Pseudomonadota</taxon>
        <taxon>Betaproteobacteria</taxon>
        <taxon>Burkholderiales</taxon>
        <taxon>Oxalobacteraceae</taxon>
        <taxon>Oxalobacter</taxon>
    </lineage>
</organism>
<dbReference type="SFLD" id="SFLDG01129">
    <property type="entry name" value="C1.5:_HAD__Beta-PGM__Phosphata"/>
    <property type="match status" value="1"/>
</dbReference>
<dbReference type="PANTHER" id="PTHR43434:SF23">
    <property type="entry name" value="PHOSPHOGLYCOLATE PHOSPHATASE"/>
    <property type="match status" value="1"/>
</dbReference>
<dbReference type="GO" id="GO:0046872">
    <property type="term" value="F:metal ion binding"/>
    <property type="evidence" value="ECO:0007669"/>
    <property type="project" value="UniProtKB-KW"/>
</dbReference>
<dbReference type="InterPro" id="IPR036412">
    <property type="entry name" value="HAD-like_sf"/>
</dbReference>
<dbReference type="OrthoDB" id="9776368at2"/>
<dbReference type="Gene3D" id="3.40.50.1000">
    <property type="entry name" value="HAD superfamily/HAD-like"/>
    <property type="match status" value="1"/>
</dbReference>
<name>C3XD35_OXAFO</name>
<dbReference type="eggNOG" id="COG0546">
    <property type="taxonomic scope" value="Bacteria"/>
</dbReference>
<dbReference type="Gene3D" id="1.10.150.240">
    <property type="entry name" value="Putative phosphatase, domain 2"/>
    <property type="match status" value="1"/>
</dbReference>
<dbReference type="RefSeq" id="WP_005879286.1">
    <property type="nucleotide sequence ID" value="NZ_CP019430.1"/>
</dbReference>
<dbReference type="GO" id="GO:0005829">
    <property type="term" value="C:cytosol"/>
    <property type="evidence" value="ECO:0007669"/>
    <property type="project" value="TreeGrafter"/>
</dbReference>
<evidence type="ECO:0000256" key="2">
    <source>
        <dbReference type="ARBA" id="ARBA00022842"/>
    </source>
</evidence>
<sequence>MPPSSLSKKPKIVLFDLDGTLADSAPDLAGAINAVRIERGLAPVPYEQLRPVASAGAPGLIKAAFQLTQQDALYATLRERFLLSYANNIAVKTTLFAGIPELLKQLRKTGIGWGIVTNKVSSLTHPLVKKIGLDDADCVISGDTAARAKPFPDPLFAAAEALDVAPGDCWFVGDDLRDIQAGKSAGTATIAAQWGYCTDPQTWNADFLAEKPLHILDLINTLPAA</sequence>
<dbReference type="Pfam" id="PF00702">
    <property type="entry name" value="Hydrolase"/>
    <property type="match status" value="1"/>
</dbReference>
<dbReference type="SUPFAM" id="SSF56784">
    <property type="entry name" value="HAD-like"/>
    <property type="match status" value="1"/>
</dbReference>
<dbReference type="PANTHER" id="PTHR43434">
    <property type="entry name" value="PHOSPHOGLYCOLATE PHOSPHATASE"/>
    <property type="match status" value="1"/>
</dbReference>
<accession>C3XD35</accession>
<dbReference type="InterPro" id="IPR006439">
    <property type="entry name" value="HAD-SF_hydro_IA"/>
</dbReference>
<proteinExistence type="predicted"/>
<dbReference type="GO" id="GO:0006281">
    <property type="term" value="P:DNA repair"/>
    <property type="evidence" value="ECO:0007669"/>
    <property type="project" value="TreeGrafter"/>
</dbReference>
<dbReference type="InterPro" id="IPR023198">
    <property type="entry name" value="PGP-like_dom2"/>
</dbReference>
<dbReference type="SFLD" id="SFLDS00003">
    <property type="entry name" value="Haloacid_Dehalogenase"/>
    <property type="match status" value="1"/>
</dbReference>
<dbReference type="InterPro" id="IPR023214">
    <property type="entry name" value="HAD_sf"/>
</dbReference>
<dbReference type="EC" id="3.1.3.18" evidence="3"/>
<dbReference type="AlphaFoldDB" id="C3XD35"/>
<dbReference type="STRING" id="847.BRW83_2216"/>